<gene>
    <name evidence="1" type="ORF">FF011L_04110</name>
</gene>
<dbReference type="AlphaFoldDB" id="A0A517M9W9"/>
<accession>A0A517M9W9</accession>
<dbReference type="KEGG" id="rml:FF011L_04110"/>
<protein>
    <submittedName>
        <fullName evidence="1">Uncharacterized protein</fullName>
    </submittedName>
</protein>
<keyword evidence="2" id="KW-1185">Reference proteome</keyword>
<dbReference type="Proteomes" id="UP000320672">
    <property type="component" value="Chromosome"/>
</dbReference>
<evidence type="ECO:0000313" key="2">
    <source>
        <dbReference type="Proteomes" id="UP000320672"/>
    </source>
</evidence>
<sequence>MPSEDRRDDRQQRSIRLVTLREFEALPGLKGRSIERKEITDLSLGCYLLLDNRHGSGIDLGYSLRPKMINAFLRTSRSRSTRRN</sequence>
<name>A0A517M9W9_9BACT</name>
<reference evidence="1 2" key="1">
    <citation type="submission" date="2019-02" db="EMBL/GenBank/DDBJ databases">
        <title>Deep-cultivation of Planctomycetes and their phenomic and genomic characterization uncovers novel biology.</title>
        <authorList>
            <person name="Wiegand S."/>
            <person name="Jogler M."/>
            <person name="Boedeker C."/>
            <person name="Pinto D."/>
            <person name="Vollmers J."/>
            <person name="Rivas-Marin E."/>
            <person name="Kohn T."/>
            <person name="Peeters S.H."/>
            <person name="Heuer A."/>
            <person name="Rast P."/>
            <person name="Oberbeckmann S."/>
            <person name="Bunk B."/>
            <person name="Jeske O."/>
            <person name="Meyerdierks A."/>
            <person name="Storesund J.E."/>
            <person name="Kallscheuer N."/>
            <person name="Luecker S."/>
            <person name="Lage O.M."/>
            <person name="Pohl T."/>
            <person name="Merkel B.J."/>
            <person name="Hornburger P."/>
            <person name="Mueller R.-W."/>
            <person name="Bruemmer F."/>
            <person name="Labrenz M."/>
            <person name="Spormann A.M."/>
            <person name="Op den Camp H."/>
            <person name="Overmann J."/>
            <person name="Amann R."/>
            <person name="Jetten M.S.M."/>
            <person name="Mascher T."/>
            <person name="Medema M.H."/>
            <person name="Devos D.P."/>
            <person name="Kaster A.-K."/>
            <person name="Ovreas L."/>
            <person name="Rohde M."/>
            <person name="Galperin M.Y."/>
            <person name="Jogler C."/>
        </authorList>
    </citation>
    <scope>NUCLEOTIDE SEQUENCE [LARGE SCALE GENOMIC DNA]</scope>
    <source>
        <strain evidence="1 2">FF011L</strain>
    </source>
</reference>
<dbReference type="EMBL" id="CP036262">
    <property type="protein sequence ID" value="QDS91679.1"/>
    <property type="molecule type" value="Genomic_DNA"/>
</dbReference>
<evidence type="ECO:0000313" key="1">
    <source>
        <dbReference type="EMBL" id="QDS91679.1"/>
    </source>
</evidence>
<organism evidence="1 2">
    <name type="scientific">Roseimaritima multifibrata</name>
    <dbReference type="NCBI Taxonomy" id="1930274"/>
    <lineage>
        <taxon>Bacteria</taxon>
        <taxon>Pseudomonadati</taxon>
        <taxon>Planctomycetota</taxon>
        <taxon>Planctomycetia</taxon>
        <taxon>Pirellulales</taxon>
        <taxon>Pirellulaceae</taxon>
        <taxon>Roseimaritima</taxon>
    </lineage>
</organism>
<proteinExistence type="predicted"/>